<dbReference type="GO" id="GO:0004791">
    <property type="term" value="F:thioredoxin-disulfide reductase (NADPH) activity"/>
    <property type="evidence" value="ECO:0007669"/>
    <property type="project" value="TreeGrafter"/>
</dbReference>
<dbReference type="PANTHER" id="PTHR46472:SF1">
    <property type="entry name" value="NUCLEOREDOXIN"/>
    <property type="match status" value="1"/>
</dbReference>
<proteinExistence type="predicted"/>
<dbReference type="GO" id="GO:0005634">
    <property type="term" value="C:nucleus"/>
    <property type="evidence" value="ECO:0007669"/>
    <property type="project" value="TreeGrafter"/>
</dbReference>
<dbReference type="SUPFAM" id="SSF52833">
    <property type="entry name" value="Thioredoxin-like"/>
    <property type="match status" value="1"/>
</dbReference>
<sequence>MERLVQLLESKLQSKSGAEIDTAGTLQNKKIIGLYFSGHYCPPCRKFTPVLAEAYTKIRGDHDDFEIIFVSSDREEDQFKLYYEEMPWLALPYSRRGIKSSLCVLFGVKIVPTLVFLNEQGELLEAQGRRFVEDHAANPAEIRESLLSRKGTEP</sequence>
<protein>
    <submittedName>
        <fullName evidence="2">Nucleoredoxin putative</fullName>
    </submittedName>
</protein>
<reference evidence="2" key="1">
    <citation type="journal article" date="2011" name="PLoS Biol.">
        <title>Gene gain and loss during evolution of obligate parasitism in the white rust pathogen of Arabidopsis thaliana.</title>
        <authorList>
            <person name="Kemen E."/>
            <person name="Gardiner A."/>
            <person name="Schultz-Larsen T."/>
            <person name="Kemen A.C."/>
            <person name="Balmuth A.L."/>
            <person name="Robert-Seilaniantz A."/>
            <person name="Bailey K."/>
            <person name="Holub E."/>
            <person name="Studholme D.J."/>
            <person name="Maclean D."/>
            <person name="Jones J.D."/>
        </authorList>
    </citation>
    <scope>NUCLEOTIDE SEQUENCE</scope>
</reference>
<name>F0WR47_9STRA</name>
<dbReference type="GO" id="GO:0030178">
    <property type="term" value="P:negative regulation of Wnt signaling pathway"/>
    <property type="evidence" value="ECO:0007669"/>
    <property type="project" value="TreeGrafter"/>
</dbReference>
<dbReference type="AlphaFoldDB" id="F0WR47"/>
<dbReference type="PROSITE" id="PS51352">
    <property type="entry name" value="THIOREDOXIN_2"/>
    <property type="match status" value="1"/>
</dbReference>
<dbReference type="InterPro" id="IPR012336">
    <property type="entry name" value="Thioredoxin-like_fold"/>
</dbReference>
<organism evidence="2">
    <name type="scientific">Albugo laibachii Nc14</name>
    <dbReference type="NCBI Taxonomy" id="890382"/>
    <lineage>
        <taxon>Eukaryota</taxon>
        <taxon>Sar</taxon>
        <taxon>Stramenopiles</taxon>
        <taxon>Oomycota</taxon>
        <taxon>Peronosporomycetes</taxon>
        <taxon>Albuginales</taxon>
        <taxon>Albuginaceae</taxon>
        <taxon>Albugo</taxon>
    </lineage>
</organism>
<dbReference type="EMBL" id="FR824253">
    <property type="protein sequence ID" value="CCA23807.1"/>
    <property type="molecule type" value="Genomic_DNA"/>
</dbReference>
<dbReference type="GO" id="GO:0031397">
    <property type="term" value="P:negative regulation of protein ubiquitination"/>
    <property type="evidence" value="ECO:0007669"/>
    <property type="project" value="TreeGrafter"/>
</dbReference>
<dbReference type="HOGENOM" id="CLU_116457_1_1_1"/>
<dbReference type="Gene3D" id="3.40.30.10">
    <property type="entry name" value="Glutaredoxin"/>
    <property type="match status" value="1"/>
</dbReference>
<gene>
    <name evidence="2" type="primary">AlNc14C208G8855</name>
    <name evidence="2" type="ORF">ALNC14_099510</name>
</gene>
<dbReference type="InterPro" id="IPR013766">
    <property type="entry name" value="Thioredoxin_domain"/>
</dbReference>
<evidence type="ECO:0000259" key="1">
    <source>
        <dbReference type="PROSITE" id="PS51352"/>
    </source>
</evidence>
<feature type="domain" description="Thioredoxin" evidence="1">
    <location>
        <begin position="1"/>
        <end position="151"/>
    </location>
</feature>
<evidence type="ECO:0000313" key="2">
    <source>
        <dbReference type="EMBL" id="CCA23807.1"/>
    </source>
</evidence>
<accession>F0WR47</accession>
<dbReference type="InterPro" id="IPR036249">
    <property type="entry name" value="Thioredoxin-like_sf"/>
</dbReference>
<dbReference type="Pfam" id="PF13905">
    <property type="entry name" value="Thioredoxin_8"/>
    <property type="match status" value="1"/>
</dbReference>
<dbReference type="PANTHER" id="PTHR46472">
    <property type="entry name" value="NUCLEOREDOXIN"/>
    <property type="match status" value="1"/>
</dbReference>
<reference evidence="2" key="2">
    <citation type="submission" date="2011-02" db="EMBL/GenBank/DDBJ databases">
        <authorList>
            <person name="MacLean D."/>
        </authorList>
    </citation>
    <scope>NUCLEOTIDE SEQUENCE</scope>
</reference>